<evidence type="ECO:0000256" key="11">
    <source>
        <dbReference type="SAM" id="Phobius"/>
    </source>
</evidence>
<evidence type="ECO:0000313" key="13">
    <source>
        <dbReference type="Proteomes" id="UP000294933"/>
    </source>
</evidence>
<evidence type="ECO:0000256" key="10">
    <source>
        <dbReference type="SAM" id="MobiDB-lite"/>
    </source>
</evidence>
<keyword evidence="6" id="KW-0297">G-protein coupled receptor</keyword>
<dbReference type="EMBL" id="ML170215">
    <property type="protein sequence ID" value="TDL17827.1"/>
    <property type="molecule type" value="Genomic_DNA"/>
</dbReference>
<dbReference type="InterPro" id="IPR001499">
    <property type="entry name" value="GPCR_STE3"/>
</dbReference>
<dbReference type="GO" id="GO:0005886">
    <property type="term" value="C:plasma membrane"/>
    <property type="evidence" value="ECO:0007669"/>
    <property type="project" value="TreeGrafter"/>
</dbReference>
<dbReference type="PANTHER" id="PTHR28097:SF1">
    <property type="entry name" value="PHEROMONE A FACTOR RECEPTOR"/>
    <property type="match status" value="1"/>
</dbReference>
<name>A0A4Y7PQW1_9AGAM</name>
<evidence type="ECO:0000256" key="5">
    <source>
        <dbReference type="ARBA" id="ARBA00022989"/>
    </source>
</evidence>
<dbReference type="CDD" id="cd14966">
    <property type="entry name" value="7tmD_STE3"/>
    <property type="match status" value="1"/>
</dbReference>
<dbReference type="VEuPathDB" id="FungiDB:BD410DRAFT_775576"/>
<keyword evidence="4 11" id="KW-0812">Transmembrane</keyword>
<reference evidence="12 13" key="1">
    <citation type="submission" date="2018-06" db="EMBL/GenBank/DDBJ databases">
        <title>A transcriptomic atlas of mushroom development highlights an independent origin of complex multicellularity.</title>
        <authorList>
            <consortium name="DOE Joint Genome Institute"/>
            <person name="Krizsan K."/>
            <person name="Almasi E."/>
            <person name="Merenyi Z."/>
            <person name="Sahu N."/>
            <person name="Viragh M."/>
            <person name="Koszo T."/>
            <person name="Mondo S."/>
            <person name="Kiss B."/>
            <person name="Balint B."/>
            <person name="Kues U."/>
            <person name="Barry K."/>
            <person name="Hegedus J.C."/>
            <person name="Henrissat B."/>
            <person name="Johnson J."/>
            <person name="Lipzen A."/>
            <person name="Ohm R."/>
            <person name="Nagy I."/>
            <person name="Pangilinan J."/>
            <person name="Yan J."/>
            <person name="Xiong Y."/>
            <person name="Grigoriev I.V."/>
            <person name="Hibbett D.S."/>
            <person name="Nagy L.G."/>
        </authorList>
    </citation>
    <scope>NUCLEOTIDE SEQUENCE [LARGE SCALE GENOMIC DNA]</scope>
    <source>
        <strain evidence="12 13">SZMC22713</strain>
    </source>
</reference>
<keyword evidence="5 11" id="KW-1133">Transmembrane helix</keyword>
<dbReference type="AlphaFoldDB" id="A0A4Y7PQW1"/>
<evidence type="ECO:0000313" key="12">
    <source>
        <dbReference type="EMBL" id="TDL17827.1"/>
    </source>
</evidence>
<accession>A0A4Y7PQW1</accession>
<feature type="compositionally biased region" description="Basic and acidic residues" evidence="10">
    <location>
        <begin position="359"/>
        <end position="379"/>
    </location>
</feature>
<keyword evidence="7 11" id="KW-0472">Membrane</keyword>
<keyword evidence="8" id="KW-0675">Receptor</keyword>
<dbReference type="PANTHER" id="PTHR28097">
    <property type="entry name" value="PHEROMONE A FACTOR RECEPTOR"/>
    <property type="match status" value="1"/>
</dbReference>
<dbReference type="Proteomes" id="UP000294933">
    <property type="component" value="Unassembled WGS sequence"/>
</dbReference>
<feature type="region of interest" description="Disordered" evidence="10">
    <location>
        <begin position="353"/>
        <end position="379"/>
    </location>
</feature>
<evidence type="ECO:0000256" key="4">
    <source>
        <dbReference type="ARBA" id="ARBA00022692"/>
    </source>
</evidence>
<evidence type="ECO:0000256" key="3">
    <source>
        <dbReference type="ARBA" id="ARBA00022507"/>
    </source>
</evidence>
<dbReference type="PRINTS" id="PR00899">
    <property type="entry name" value="GPCRSTE3"/>
</dbReference>
<keyword evidence="3" id="KW-0589">Pheromone response</keyword>
<evidence type="ECO:0000256" key="6">
    <source>
        <dbReference type="ARBA" id="ARBA00023040"/>
    </source>
</evidence>
<dbReference type="GO" id="GO:0004932">
    <property type="term" value="F:mating-type factor pheromone receptor activity"/>
    <property type="evidence" value="ECO:0007669"/>
    <property type="project" value="InterPro"/>
</dbReference>
<keyword evidence="13" id="KW-1185">Reference proteome</keyword>
<keyword evidence="9" id="KW-0807">Transducer</keyword>
<evidence type="ECO:0000256" key="1">
    <source>
        <dbReference type="ARBA" id="ARBA00004141"/>
    </source>
</evidence>
<protein>
    <submittedName>
        <fullName evidence="12">STE3-domain-containing protein</fullName>
    </submittedName>
</protein>
<comment type="subcellular location">
    <subcellularLocation>
        <location evidence="1">Membrane</location>
        <topology evidence="1">Multi-pass membrane protein</topology>
    </subcellularLocation>
</comment>
<evidence type="ECO:0000256" key="2">
    <source>
        <dbReference type="ARBA" id="ARBA00011085"/>
    </source>
</evidence>
<feature type="transmembrane region" description="Helical" evidence="11">
    <location>
        <begin position="165"/>
        <end position="189"/>
    </location>
</feature>
<dbReference type="GO" id="GO:0000750">
    <property type="term" value="P:pheromone-dependent signal transduction involved in conjugation with cellular fusion"/>
    <property type="evidence" value="ECO:0007669"/>
    <property type="project" value="TreeGrafter"/>
</dbReference>
<organism evidence="12 13">
    <name type="scientific">Rickenella mellea</name>
    <dbReference type="NCBI Taxonomy" id="50990"/>
    <lineage>
        <taxon>Eukaryota</taxon>
        <taxon>Fungi</taxon>
        <taxon>Dikarya</taxon>
        <taxon>Basidiomycota</taxon>
        <taxon>Agaricomycotina</taxon>
        <taxon>Agaricomycetes</taxon>
        <taxon>Hymenochaetales</taxon>
        <taxon>Rickenellaceae</taxon>
        <taxon>Rickenella</taxon>
    </lineage>
</organism>
<gene>
    <name evidence="12" type="ORF">BD410DRAFT_775576</name>
</gene>
<evidence type="ECO:0000256" key="7">
    <source>
        <dbReference type="ARBA" id="ARBA00023136"/>
    </source>
</evidence>
<feature type="transmembrane region" description="Helical" evidence="11">
    <location>
        <begin position="232"/>
        <end position="251"/>
    </location>
</feature>
<evidence type="ECO:0000256" key="8">
    <source>
        <dbReference type="ARBA" id="ARBA00023170"/>
    </source>
</evidence>
<feature type="transmembrane region" description="Helical" evidence="11">
    <location>
        <begin position="123"/>
        <end position="145"/>
    </location>
</feature>
<sequence length="379" mass="42325">MFWLAVACLNQFINSLVWHGNVHNSAPVWCDISSRLIVGISVAIPASAFCIIRRLYKISVAESVVNPRKKLKAMLEDISICLGIPISQMIIQYTVSEHRFNIYEGIGCSPATYNIWPAYIATFSWPLLVGLACTVFGVSTLRVLVKKQQQMKDVFLNPYMPRNQFNCLIVLSFANICLITAFGIAIIAINASLSKVYPFKGWTDTHSHYADVGQIPANVWRSDHGSVLGLELFRWSNIIYAVVFFLILGCFGEARRAYGDAFWVVSQCCGRRSKITTVNVRASSMNFEMERDVPQRPFRSSTPTLRGILVSQEIVMSRDSWISGKSHNFNTPSTAEPVLHSLPVRLKNAADECIQSSSTDDKDSVCDARDSMEHHAADA</sequence>
<dbReference type="OrthoDB" id="2874149at2759"/>
<evidence type="ECO:0000256" key="9">
    <source>
        <dbReference type="ARBA" id="ARBA00023224"/>
    </source>
</evidence>
<proteinExistence type="inferred from homology"/>
<dbReference type="Pfam" id="PF02076">
    <property type="entry name" value="STE3"/>
    <property type="match status" value="1"/>
</dbReference>
<comment type="similarity">
    <text evidence="2">Belongs to the G-protein coupled receptor 4 family.</text>
</comment>